<dbReference type="InterPro" id="IPR000740">
    <property type="entry name" value="GrpE"/>
</dbReference>
<dbReference type="GO" id="GO:0042803">
    <property type="term" value="F:protein homodimerization activity"/>
    <property type="evidence" value="ECO:0007669"/>
    <property type="project" value="InterPro"/>
</dbReference>
<dbReference type="PRINTS" id="PR00773">
    <property type="entry name" value="GRPEPROTEIN"/>
</dbReference>
<dbReference type="GO" id="GO:0005737">
    <property type="term" value="C:cytoplasm"/>
    <property type="evidence" value="ECO:0007669"/>
    <property type="project" value="UniProtKB-SubCell"/>
</dbReference>
<dbReference type="PANTHER" id="PTHR21237:SF23">
    <property type="entry name" value="GRPE PROTEIN HOMOLOG, MITOCHONDRIAL"/>
    <property type="match status" value="1"/>
</dbReference>
<dbReference type="FunFam" id="2.30.22.10:FF:000001">
    <property type="entry name" value="Protein GrpE"/>
    <property type="match status" value="1"/>
</dbReference>
<dbReference type="GO" id="GO:0006457">
    <property type="term" value="P:protein folding"/>
    <property type="evidence" value="ECO:0007669"/>
    <property type="project" value="InterPro"/>
</dbReference>
<comment type="subunit">
    <text evidence="3 10">Homodimer.</text>
</comment>
<feature type="compositionally biased region" description="Low complexity" evidence="13">
    <location>
        <begin position="39"/>
        <end position="58"/>
    </location>
</feature>
<dbReference type="Pfam" id="PF01025">
    <property type="entry name" value="GrpE"/>
    <property type="match status" value="1"/>
</dbReference>
<dbReference type="Gene3D" id="3.90.20.20">
    <property type="match status" value="1"/>
</dbReference>
<dbReference type="RefSeq" id="WP_188359531.1">
    <property type="nucleotide sequence ID" value="NZ_BMDC01000002.1"/>
</dbReference>
<evidence type="ECO:0000313" key="14">
    <source>
        <dbReference type="EMBL" id="GGH62454.1"/>
    </source>
</evidence>
<dbReference type="AlphaFoldDB" id="A0A917ITP2"/>
<dbReference type="CDD" id="cd00446">
    <property type="entry name" value="GrpE"/>
    <property type="match status" value="1"/>
</dbReference>
<keyword evidence="5 10" id="KW-0346">Stress response</keyword>
<evidence type="ECO:0000256" key="7">
    <source>
        <dbReference type="ARBA" id="ARBA00053401"/>
    </source>
</evidence>
<organism evidence="14 15">
    <name type="scientific">Rothia aerolata</name>
    <dbReference type="NCBI Taxonomy" id="1812262"/>
    <lineage>
        <taxon>Bacteria</taxon>
        <taxon>Bacillati</taxon>
        <taxon>Actinomycetota</taxon>
        <taxon>Actinomycetes</taxon>
        <taxon>Micrococcales</taxon>
        <taxon>Micrococcaceae</taxon>
        <taxon>Rothia</taxon>
    </lineage>
</organism>
<accession>A0A917ITP2</accession>
<dbReference type="HAMAP" id="MF_01151">
    <property type="entry name" value="GrpE"/>
    <property type="match status" value="1"/>
</dbReference>
<gene>
    <name evidence="10" type="primary">grpE</name>
    <name evidence="14" type="ORF">GCM10007359_12680</name>
</gene>
<evidence type="ECO:0000256" key="1">
    <source>
        <dbReference type="ARBA" id="ARBA00004496"/>
    </source>
</evidence>
<comment type="subcellular location">
    <subcellularLocation>
        <location evidence="1 10">Cytoplasm</location>
    </subcellularLocation>
</comment>
<dbReference type="Proteomes" id="UP000600171">
    <property type="component" value="Unassembled WGS sequence"/>
</dbReference>
<evidence type="ECO:0000256" key="2">
    <source>
        <dbReference type="ARBA" id="ARBA00009054"/>
    </source>
</evidence>
<dbReference type="GO" id="GO:0000774">
    <property type="term" value="F:adenyl-nucleotide exchange factor activity"/>
    <property type="evidence" value="ECO:0007669"/>
    <property type="project" value="InterPro"/>
</dbReference>
<comment type="similarity">
    <text evidence="2 10 12">Belongs to the GrpE family.</text>
</comment>
<evidence type="ECO:0000256" key="9">
    <source>
        <dbReference type="ARBA" id="ARBA00076414"/>
    </source>
</evidence>
<dbReference type="PANTHER" id="PTHR21237">
    <property type="entry name" value="GRPE PROTEIN"/>
    <property type="match status" value="1"/>
</dbReference>
<keyword evidence="4 10" id="KW-0963">Cytoplasm</keyword>
<evidence type="ECO:0000256" key="11">
    <source>
        <dbReference type="RuleBase" id="RU000639"/>
    </source>
</evidence>
<proteinExistence type="inferred from homology"/>
<protein>
    <recommendedName>
        <fullName evidence="8 10">Protein GrpE</fullName>
    </recommendedName>
    <alternativeName>
        <fullName evidence="9 10">HSP-70 cofactor</fullName>
    </alternativeName>
</protein>
<sequence length="195" mass="21264">MAENTNEQQGKDPLEDAFNAPSAEGHPEAEGVSEEAAAEETAAASEEAEASEPANEFEQLAEARLNDLRSLQAEFTNFKNRSNKEKEQLREFVAAELVTSLLPVIDDIDAARTHGDLEDGPFAAIAKKLEETLAKQGLVRYGEVGEPFNPQIHEAVLQQPTSEVEEDHVALVLRNGYKVKDRVVRTAQVAVAVAE</sequence>
<dbReference type="GO" id="GO:0051087">
    <property type="term" value="F:protein-folding chaperone binding"/>
    <property type="evidence" value="ECO:0007669"/>
    <property type="project" value="InterPro"/>
</dbReference>
<comment type="function">
    <text evidence="7 10 11">Participates actively in the response to hyperosmotic and heat shock by preventing the aggregation of stress-denatured proteins, in association with DnaK and GrpE. It is the nucleotide exchange factor for DnaK and may function as a thermosensor. Unfolded proteins bind initially to DnaJ; upon interaction with the DnaJ-bound protein, DnaK hydrolyzes its bound ATP, resulting in the formation of a stable complex. GrpE releases ADP from DnaK; ATP binding to DnaK triggers the release of the substrate protein, thus completing the reaction cycle. Several rounds of ATP-dependent interactions between DnaJ, DnaK and GrpE are required for fully efficient folding.</text>
</comment>
<dbReference type="PROSITE" id="PS01071">
    <property type="entry name" value="GRPE"/>
    <property type="match status" value="1"/>
</dbReference>
<keyword evidence="6 10" id="KW-0143">Chaperone</keyword>
<keyword evidence="15" id="KW-1185">Reference proteome</keyword>
<dbReference type="SUPFAM" id="SSF51064">
    <property type="entry name" value="Head domain of nucleotide exchange factor GrpE"/>
    <property type="match status" value="1"/>
</dbReference>
<feature type="region of interest" description="Disordered" evidence="13">
    <location>
        <begin position="1"/>
        <end position="62"/>
    </location>
</feature>
<evidence type="ECO:0000313" key="15">
    <source>
        <dbReference type="Proteomes" id="UP000600171"/>
    </source>
</evidence>
<name>A0A917ITP2_9MICC</name>
<evidence type="ECO:0000256" key="3">
    <source>
        <dbReference type="ARBA" id="ARBA00011738"/>
    </source>
</evidence>
<evidence type="ECO:0000256" key="5">
    <source>
        <dbReference type="ARBA" id="ARBA00023016"/>
    </source>
</evidence>
<dbReference type="InterPro" id="IPR013805">
    <property type="entry name" value="GrpE_CC"/>
</dbReference>
<dbReference type="Gene3D" id="2.30.22.10">
    <property type="entry name" value="Head domain of nucleotide exchange factor GrpE"/>
    <property type="match status" value="1"/>
</dbReference>
<dbReference type="SUPFAM" id="SSF58014">
    <property type="entry name" value="Coiled-coil domain of nucleotide exchange factor GrpE"/>
    <property type="match status" value="1"/>
</dbReference>
<reference evidence="14 15" key="1">
    <citation type="journal article" date="2014" name="Int. J. Syst. Evol. Microbiol.">
        <title>Complete genome sequence of Corynebacterium casei LMG S-19264T (=DSM 44701T), isolated from a smear-ripened cheese.</title>
        <authorList>
            <consortium name="US DOE Joint Genome Institute (JGI-PGF)"/>
            <person name="Walter F."/>
            <person name="Albersmeier A."/>
            <person name="Kalinowski J."/>
            <person name="Ruckert C."/>
        </authorList>
    </citation>
    <scope>NUCLEOTIDE SEQUENCE [LARGE SCALE GENOMIC DNA]</scope>
    <source>
        <strain evidence="14 15">CCM 8669</strain>
    </source>
</reference>
<evidence type="ECO:0000256" key="6">
    <source>
        <dbReference type="ARBA" id="ARBA00023186"/>
    </source>
</evidence>
<evidence type="ECO:0000256" key="13">
    <source>
        <dbReference type="SAM" id="MobiDB-lite"/>
    </source>
</evidence>
<dbReference type="GO" id="GO:0051082">
    <property type="term" value="F:unfolded protein binding"/>
    <property type="evidence" value="ECO:0007669"/>
    <property type="project" value="TreeGrafter"/>
</dbReference>
<evidence type="ECO:0000256" key="8">
    <source>
        <dbReference type="ARBA" id="ARBA00072274"/>
    </source>
</evidence>
<dbReference type="InterPro" id="IPR009012">
    <property type="entry name" value="GrpE_head"/>
</dbReference>
<comment type="caution">
    <text evidence="14">The sequence shown here is derived from an EMBL/GenBank/DDBJ whole genome shotgun (WGS) entry which is preliminary data.</text>
</comment>
<evidence type="ECO:0000256" key="12">
    <source>
        <dbReference type="RuleBase" id="RU004478"/>
    </source>
</evidence>
<evidence type="ECO:0000256" key="4">
    <source>
        <dbReference type="ARBA" id="ARBA00022490"/>
    </source>
</evidence>
<evidence type="ECO:0000256" key="10">
    <source>
        <dbReference type="HAMAP-Rule" id="MF_01151"/>
    </source>
</evidence>
<dbReference type="EMBL" id="BMDC01000002">
    <property type="protein sequence ID" value="GGH62454.1"/>
    <property type="molecule type" value="Genomic_DNA"/>
</dbReference>